<dbReference type="EMBL" id="LMZQ01000005">
    <property type="protein sequence ID" value="KRT16545.1"/>
    <property type="molecule type" value="Genomic_DNA"/>
</dbReference>
<dbReference type="RefSeq" id="WP_057932226.1">
    <property type="nucleotide sequence ID" value="NZ_LMZQ01000005.1"/>
</dbReference>
<evidence type="ECO:0000313" key="2">
    <source>
        <dbReference type="Proteomes" id="UP000051950"/>
    </source>
</evidence>
<evidence type="ECO:0000313" key="1">
    <source>
        <dbReference type="EMBL" id="KRT16545.1"/>
    </source>
</evidence>
<dbReference type="Proteomes" id="UP000051950">
    <property type="component" value="Unassembled WGS sequence"/>
</dbReference>
<sequence>MAKKPEVKWETIEVGDYLFDFPQDFKLIKDQGIDSYVGRIKGNDITFEFDFGFYSNDFEQTVDEYLKEGDWRGLIAFQFMKDGVNYDDRNMPNVEIINIRPATAKDNSKNKKYDFVAECIYESSKFEYPISIPDDIKNQNFSIDTIQNVYRKIVFSRDTKNGITGIYLAKTDGTVALSMFTSNLTTVQQKTVLKIFKTGRLKIQ</sequence>
<organism evidence="1 2">
    <name type="scientific">Pedobacter ginsenosidimutans</name>
    <dbReference type="NCBI Taxonomy" id="687842"/>
    <lineage>
        <taxon>Bacteria</taxon>
        <taxon>Pseudomonadati</taxon>
        <taxon>Bacteroidota</taxon>
        <taxon>Sphingobacteriia</taxon>
        <taxon>Sphingobacteriales</taxon>
        <taxon>Sphingobacteriaceae</taxon>
        <taxon>Pedobacter</taxon>
    </lineage>
</organism>
<dbReference type="AlphaFoldDB" id="A0A0T5VRR9"/>
<keyword evidence="2" id="KW-1185">Reference proteome</keyword>
<dbReference type="STRING" id="687842.ASU31_10310"/>
<reference evidence="1 2" key="1">
    <citation type="submission" date="2015-11" db="EMBL/GenBank/DDBJ databases">
        <title>Sequence of Pedobacter ginsenosidimutans.</title>
        <authorList>
            <person name="Carson E."/>
            <person name="Keyser V."/>
            <person name="Newman J."/>
            <person name="Miller J."/>
        </authorList>
    </citation>
    <scope>NUCLEOTIDE SEQUENCE [LARGE SCALE GENOMIC DNA]</scope>
    <source>
        <strain evidence="1 2">KACC 14530</strain>
    </source>
</reference>
<dbReference type="OrthoDB" id="676083at2"/>
<protein>
    <submittedName>
        <fullName evidence="1">Uncharacterized protein</fullName>
    </submittedName>
</protein>
<comment type="caution">
    <text evidence="1">The sequence shown here is derived from an EMBL/GenBank/DDBJ whole genome shotgun (WGS) entry which is preliminary data.</text>
</comment>
<proteinExistence type="predicted"/>
<accession>A0A0T5VRR9</accession>
<name>A0A0T5VRR9_9SPHI</name>
<gene>
    <name evidence="1" type="ORF">ASU31_10310</name>
</gene>